<dbReference type="SUPFAM" id="SSF53300">
    <property type="entry name" value="vWA-like"/>
    <property type="match status" value="1"/>
</dbReference>
<evidence type="ECO:0000313" key="4">
    <source>
        <dbReference type="EMBL" id="MEJ5975466.1"/>
    </source>
</evidence>
<dbReference type="RefSeq" id="WP_339585415.1">
    <property type="nucleotide sequence ID" value="NZ_JBBHJZ010000001.1"/>
</dbReference>
<feature type="domain" description="VWFA" evidence="3">
    <location>
        <begin position="398"/>
        <end position="604"/>
    </location>
</feature>
<evidence type="ECO:0000256" key="2">
    <source>
        <dbReference type="SAM" id="MobiDB-lite"/>
    </source>
</evidence>
<dbReference type="EMBL" id="JBBHJZ010000001">
    <property type="protein sequence ID" value="MEJ5975466.1"/>
    <property type="molecule type" value="Genomic_DNA"/>
</dbReference>
<dbReference type="PANTHER" id="PTHR41248:SF1">
    <property type="entry name" value="NORD PROTEIN"/>
    <property type="match status" value="1"/>
</dbReference>
<protein>
    <recommendedName>
        <fullName evidence="1">Cobaltochelatase subunit CobT</fullName>
        <ecNumber evidence="1">6.6.1.2</ecNumber>
    </recommendedName>
</protein>
<evidence type="ECO:0000259" key="3">
    <source>
        <dbReference type="PROSITE" id="PS50234"/>
    </source>
</evidence>
<dbReference type="PANTHER" id="PTHR41248">
    <property type="entry name" value="NORD PROTEIN"/>
    <property type="match status" value="1"/>
</dbReference>
<dbReference type="PIRSF" id="PIRSF031715">
    <property type="entry name" value="Cob_chel_CobT"/>
    <property type="match status" value="1"/>
</dbReference>
<keyword evidence="4" id="KW-0436">Ligase</keyword>
<name>A0ABU8RR55_9SPHN</name>
<dbReference type="Pfam" id="PF11775">
    <property type="entry name" value="CobT_C"/>
    <property type="match status" value="1"/>
</dbReference>
<dbReference type="CDD" id="cd01454">
    <property type="entry name" value="vWA_norD_type"/>
    <property type="match status" value="1"/>
</dbReference>
<dbReference type="Proteomes" id="UP001361239">
    <property type="component" value="Unassembled WGS sequence"/>
</dbReference>
<sequence>MSDESPADRFKSVLAGASRALAHDAEVEVNWTADAPSQSGNTFRVPMPGRSLPRGAAMEARGFADSFALKLRHHNDQLHNRHAPAEPMARACYDAVELVRYEALGANDYAGIAQNLDAATTVRLNVDPIIRAKAADEVPVQTALSLLLRERLTGQPVPAAAKPGVEMLRGWIEERAGEDFAALADSIEDQKAFQALSLNMLQHLELVRVEPQDSQPDDSDDNDGDEETEEDEQGDNAGEEQQPSEMAAEPSEGDDDGESESEAESADDDQEADAGDDGDEGMLPVRPNRPWTDLPDAFDYKVFTESFDEVVAANELCDEEELTRLRAYLDAQLKGLQGIVTKLANRLQRRLMAQQNRSWEFDQEEGIIDAARLARIVVSPGQSLSYKIERDIEFKDTIVTLLIDNSGSMRGRPISIAAISADVLARTLERCGVKTEILGFTTRAWKGGQSREAWLGGGKPQHPGRLNDLRHIVYKKADEPWRRARRNLGLMMREGLLKENIDGEALLWAHSRLLARPEDRRILMVISDGAPVDDSTLSVNSAGYLETHLRKVIDWIERQSPVQLVAIGIGHDVTRYYKRAVTIMDVEQLGGTMIEQLAGLFEDD</sequence>
<organism evidence="4 5">
    <name type="scientific">Novosphingobium anseongense</name>
    <dbReference type="NCBI Taxonomy" id="3133436"/>
    <lineage>
        <taxon>Bacteria</taxon>
        <taxon>Pseudomonadati</taxon>
        <taxon>Pseudomonadota</taxon>
        <taxon>Alphaproteobacteria</taxon>
        <taxon>Sphingomonadales</taxon>
        <taxon>Sphingomonadaceae</taxon>
        <taxon>Novosphingobium</taxon>
    </lineage>
</organism>
<evidence type="ECO:0000256" key="1">
    <source>
        <dbReference type="NCBIfam" id="TIGR01651"/>
    </source>
</evidence>
<gene>
    <name evidence="4" type="primary">cobT</name>
    <name evidence="4" type="ORF">WG901_02370</name>
</gene>
<evidence type="ECO:0000313" key="5">
    <source>
        <dbReference type="Proteomes" id="UP001361239"/>
    </source>
</evidence>
<feature type="region of interest" description="Disordered" evidence="2">
    <location>
        <begin position="208"/>
        <end position="291"/>
    </location>
</feature>
<keyword evidence="5" id="KW-1185">Reference proteome</keyword>
<dbReference type="NCBIfam" id="TIGR01651">
    <property type="entry name" value="CobT"/>
    <property type="match status" value="1"/>
</dbReference>
<dbReference type="InterPro" id="IPR051928">
    <property type="entry name" value="NorD/CobT"/>
</dbReference>
<dbReference type="PROSITE" id="PS50234">
    <property type="entry name" value="VWFA"/>
    <property type="match status" value="1"/>
</dbReference>
<dbReference type="InterPro" id="IPR036465">
    <property type="entry name" value="vWFA_dom_sf"/>
</dbReference>
<dbReference type="InterPro" id="IPR025861">
    <property type="entry name" value="CobT_VWA_dom"/>
</dbReference>
<feature type="compositionally biased region" description="Acidic residues" evidence="2">
    <location>
        <begin position="251"/>
        <end position="280"/>
    </location>
</feature>
<reference evidence="4 5" key="1">
    <citation type="submission" date="2024-03" db="EMBL/GenBank/DDBJ databases">
        <authorList>
            <person name="Jo J.-H."/>
        </authorList>
    </citation>
    <scope>NUCLEOTIDE SEQUENCE [LARGE SCALE GENOMIC DNA]</scope>
    <source>
        <strain evidence="4 5">PS1R-30</strain>
    </source>
</reference>
<dbReference type="Pfam" id="PF06213">
    <property type="entry name" value="CobT"/>
    <property type="match status" value="1"/>
</dbReference>
<dbReference type="InterPro" id="IPR002035">
    <property type="entry name" value="VWF_A"/>
</dbReference>
<dbReference type="GO" id="GO:0051116">
    <property type="term" value="F:cobaltochelatase activity"/>
    <property type="evidence" value="ECO:0007669"/>
    <property type="project" value="UniProtKB-EC"/>
</dbReference>
<feature type="compositionally biased region" description="Acidic residues" evidence="2">
    <location>
        <begin position="215"/>
        <end position="238"/>
    </location>
</feature>
<dbReference type="Gene3D" id="3.40.50.410">
    <property type="entry name" value="von Willebrand factor, type A domain"/>
    <property type="match status" value="1"/>
</dbReference>
<comment type="caution">
    <text evidence="4">The sequence shown here is derived from an EMBL/GenBank/DDBJ whole genome shotgun (WGS) entry which is preliminary data.</text>
</comment>
<dbReference type="EC" id="6.6.1.2" evidence="1"/>
<dbReference type="InterPro" id="IPR006538">
    <property type="entry name" value="CobT"/>
</dbReference>
<proteinExistence type="predicted"/>
<accession>A0ABU8RR55</accession>